<dbReference type="AlphaFoldDB" id="A0A9R0KCF9"/>
<dbReference type="PANTHER" id="PTHR33116">
    <property type="entry name" value="REVERSE TRANSCRIPTASE ZINC-BINDING DOMAIN-CONTAINING PROTEIN-RELATED-RELATED"/>
    <property type="match status" value="1"/>
</dbReference>
<accession>A0A9R0KCF9</accession>
<dbReference type="KEGG" id="soe:110805234"/>
<evidence type="ECO:0000313" key="2">
    <source>
        <dbReference type="RefSeq" id="XP_021866530.1"/>
    </source>
</evidence>
<organism evidence="1 2">
    <name type="scientific">Spinacia oleracea</name>
    <name type="common">Spinach</name>
    <dbReference type="NCBI Taxonomy" id="3562"/>
    <lineage>
        <taxon>Eukaryota</taxon>
        <taxon>Viridiplantae</taxon>
        <taxon>Streptophyta</taxon>
        <taxon>Embryophyta</taxon>
        <taxon>Tracheophyta</taxon>
        <taxon>Spermatophyta</taxon>
        <taxon>Magnoliopsida</taxon>
        <taxon>eudicotyledons</taxon>
        <taxon>Gunneridae</taxon>
        <taxon>Pentapetalae</taxon>
        <taxon>Caryophyllales</taxon>
        <taxon>Chenopodiaceae</taxon>
        <taxon>Chenopodioideae</taxon>
        <taxon>Anserineae</taxon>
        <taxon>Spinacia</taxon>
    </lineage>
</organism>
<reference evidence="1" key="1">
    <citation type="journal article" date="2021" name="Nat. Commun.">
        <title>Genomic analyses provide insights into spinach domestication and the genetic basis of agronomic traits.</title>
        <authorList>
            <person name="Cai X."/>
            <person name="Sun X."/>
            <person name="Xu C."/>
            <person name="Sun H."/>
            <person name="Wang X."/>
            <person name="Ge C."/>
            <person name="Zhang Z."/>
            <person name="Wang Q."/>
            <person name="Fei Z."/>
            <person name="Jiao C."/>
            <person name="Wang Q."/>
        </authorList>
    </citation>
    <scope>NUCLEOTIDE SEQUENCE [LARGE SCALE GENOMIC DNA]</scope>
    <source>
        <strain evidence="1">cv. Varoflay</strain>
    </source>
</reference>
<sequence length="144" mass="16443">MLQLKLNFMVVNEREKYLGLPTYIGRSKKTVFQVIHDRLWRKIKGWKGRCLLRVGKEVLLKSIAQAIPTFAMQCFKLPKGVLDSMNSLCRNFWCGQKGYERKLSLIGLGKQCKSKDDGGLGMRDLAIIQQGTAGQIILETHHYT</sequence>
<dbReference type="OrthoDB" id="851239at2759"/>
<protein>
    <submittedName>
        <fullName evidence="2">Uncharacterized protein</fullName>
    </submittedName>
</protein>
<dbReference type="Proteomes" id="UP000813463">
    <property type="component" value="Chromosome 4"/>
</dbReference>
<evidence type="ECO:0000313" key="1">
    <source>
        <dbReference type="Proteomes" id="UP000813463"/>
    </source>
</evidence>
<gene>
    <name evidence="2" type="primary">LOC110805234</name>
</gene>
<dbReference type="GeneID" id="110805234"/>
<reference evidence="2" key="2">
    <citation type="submission" date="2025-08" db="UniProtKB">
        <authorList>
            <consortium name="RefSeq"/>
        </authorList>
    </citation>
    <scope>IDENTIFICATION</scope>
    <source>
        <tissue evidence="2">Leaf</tissue>
    </source>
</reference>
<dbReference type="PANTHER" id="PTHR33116:SF86">
    <property type="entry name" value="REVERSE TRANSCRIPTASE DOMAIN-CONTAINING PROTEIN"/>
    <property type="match status" value="1"/>
</dbReference>
<dbReference type="RefSeq" id="XP_021866530.1">
    <property type="nucleotide sequence ID" value="XM_022010838.1"/>
</dbReference>
<name>A0A9R0KCF9_SPIOL</name>
<proteinExistence type="predicted"/>
<keyword evidence="1" id="KW-1185">Reference proteome</keyword>